<dbReference type="AlphaFoldDB" id="A0A7W4UZR0"/>
<evidence type="ECO:0000256" key="2">
    <source>
        <dbReference type="SAM" id="SignalP"/>
    </source>
</evidence>
<accession>A0A7W4UZR0</accession>
<name>A0A7W4UZR0_LEIAQ</name>
<dbReference type="EMBL" id="JACHVP010000006">
    <property type="protein sequence ID" value="MBB2969284.1"/>
    <property type="molecule type" value="Genomic_DNA"/>
</dbReference>
<keyword evidence="4" id="KW-1185">Reference proteome</keyword>
<evidence type="ECO:0000313" key="4">
    <source>
        <dbReference type="Proteomes" id="UP000538196"/>
    </source>
</evidence>
<evidence type="ECO:0000256" key="1">
    <source>
        <dbReference type="SAM" id="Phobius"/>
    </source>
</evidence>
<feature type="chain" id="PRO_5031138192" description="DUF998 domain-containing protein" evidence="2">
    <location>
        <begin position="23"/>
        <end position="163"/>
    </location>
</feature>
<comment type="caution">
    <text evidence="3">The sequence shown here is derived from an EMBL/GenBank/DDBJ whole genome shotgun (WGS) entry which is preliminary data.</text>
</comment>
<protein>
    <recommendedName>
        <fullName evidence="5">DUF998 domain-containing protein</fullName>
    </recommendedName>
</protein>
<proteinExistence type="predicted"/>
<evidence type="ECO:0008006" key="5">
    <source>
        <dbReference type="Google" id="ProtNLM"/>
    </source>
</evidence>
<dbReference type="Proteomes" id="UP000538196">
    <property type="component" value="Unassembled WGS sequence"/>
</dbReference>
<dbReference type="RefSeq" id="WP_183428906.1">
    <property type="nucleotide sequence ID" value="NZ_JACHVP010000006.1"/>
</dbReference>
<keyword evidence="1" id="KW-1133">Transmembrane helix</keyword>
<organism evidence="3 4">
    <name type="scientific">Leifsonia aquatica</name>
    <name type="common">Corynebacterium aquaticum</name>
    <dbReference type="NCBI Taxonomy" id="144185"/>
    <lineage>
        <taxon>Bacteria</taxon>
        <taxon>Bacillati</taxon>
        <taxon>Actinomycetota</taxon>
        <taxon>Actinomycetes</taxon>
        <taxon>Micrococcales</taxon>
        <taxon>Microbacteriaceae</taxon>
        <taxon>Leifsonia</taxon>
    </lineage>
</organism>
<evidence type="ECO:0000313" key="3">
    <source>
        <dbReference type="EMBL" id="MBB2969284.1"/>
    </source>
</evidence>
<gene>
    <name evidence="3" type="ORF">FHX33_004067</name>
</gene>
<feature type="signal peptide" evidence="2">
    <location>
        <begin position="1"/>
        <end position="22"/>
    </location>
</feature>
<feature type="transmembrane region" description="Helical" evidence="1">
    <location>
        <begin position="99"/>
        <end position="117"/>
    </location>
</feature>
<keyword evidence="1" id="KW-0812">Transmembrane</keyword>
<reference evidence="3 4" key="1">
    <citation type="submission" date="2020-08" db="EMBL/GenBank/DDBJ databases">
        <title>Sequencing the genomes of 1000 actinobacteria strains.</title>
        <authorList>
            <person name="Klenk H.-P."/>
        </authorList>
    </citation>
    <scope>NUCLEOTIDE SEQUENCE [LARGE SCALE GENOMIC DNA]</scope>
    <source>
        <strain evidence="3 4">DSM 20146</strain>
    </source>
</reference>
<keyword evidence="1" id="KW-0472">Membrane</keyword>
<keyword evidence="2" id="KW-0732">Signal</keyword>
<feature type="transmembrane region" description="Helical" evidence="1">
    <location>
        <begin position="46"/>
        <end position="63"/>
    </location>
</feature>
<feature type="transmembrane region" description="Helical" evidence="1">
    <location>
        <begin position="70"/>
        <end position="87"/>
    </location>
</feature>
<sequence length="163" mass="17259">MPLGRAPGFILAAASAAATAIAAPADAFWHSTFGRDAVLRSPPHLLSVISTTVLLGAMLVSVSDRPWRQLQIGLFAVVLAAAQILVMEYDTDVPQFSETLYLPVALLSLLSAGWVIIRTTRFSFAHSGDRRLHPVARGADHRANRGGLVGAVSAACAFRAGDR</sequence>